<comment type="caution">
    <text evidence="10">Lacks conserved residue(s) required for the propagation of feature annotation.</text>
</comment>
<dbReference type="GO" id="GO:0046872">
    <property type="term" value="F:metal ion binding"/>
    <property type="evidence" value="ECO:0007669"/>
    <property type="project" value="UniProtKB-KW"/>
</dbReference>
<feature type="compositionally biased region" description="Basic and acidic residues" evidence="11">
    <location>
        <begin position="145"/>
        <end position="159"/>
    </location>
</feature>
<evidence type="ECO:0000256" key="7">
    <source>
        <dbReference type="ARBA" id="ARBA00038170"/>
    </source>
</evidence>
<dbReference type="InterPro" id="IPR026590">
    <property type="entry name" value="Ssirtuin_cat_dom"/>
</dbReference>
<evidence type="ECO:0000313" key="14">
    <source>
        <dbReference type="Proteomes" id="UP000001949"/>
    </source>
</evidence>
<evidence type="ECO:0000313" key="13">
    <source>
        <dbReference type="EMBL" id="EAN33764.1"/>
    </source>
</evidence>
<evidence type="ECO:0000256" key="11">
    <source>
        <dbReference type="SAM" id="MobiDB-lite"/>
    </source>
</evidence>
<evidence type="ECO:0000256" key="1">
    <source>
        <dbReference type="ARBA" id="ARBA00001947"/>
    </source>
</evidence>
<dbReference type="KEGG" id="tpv:TP01_0527"/>
<dbReference type="GO" id="GO:0017136">
    <property type="term" value="F:histone deacetylase activity, NAD-dependent"/>
    <property type="evidence" value="ECO:0007669"/>
    <property type="project" value="TreeGrafter"/>
</dbReference>
<evidence type="ECO:0000256" key="4">
    <source>
        <dbReference type="ARBA" id="ARBA00022723"/>
    </source>
</evidence>
<feature type="compositionally biased region" description="Polar residues" evidence="11">
    <location>
        <begin position="120"/>
        <end position="142"/>
    </location>
</feature>
<feature type="domain" description="Deacetylase sirtuin-type" evidence="12">
    <location>
        <begin position="23"/>
        <end position="394"/>
    </location>
</feature>
<evidence type="ECO:0000256" key="10">
    <source>
        <dbReference type="PROSITE-ProRule" id="PRU00236"/>
    </source>
</evidence>
<keyword evidence="2" id="KW-0597">Phosphoprotein</keyword>
<evidence type="ECO:0000256" key="6">
    <source>
        <dbReference type="ARBA" id="ARBA00023027"/>
    </source>
</evidence>
<evidence type="ECO:0000256" key="8">
    <source>
        <dbReference type="ARBA" id="ARBA00041832"/>
    </source>
</evidence>
<accession>Q4N8E4</accession>
<dbReference type="PANTHER" id="PTHR11085:SF1">
    <property type="entry name" value="NAD-DEPENDENT PROTEIN DEACETYLASE SIRTUIN-7"/>
    <property type="match status" value="1"/>
</dbReference>
<dbReference type="GO" id="GO:0005634">
    <property type="term" value="C:nucleus"/>
    <property type="evidence" value="ECO:0007669"/>
    <property type="project" value="TreeGrafter"/>
</dbReference>
<name>Q4N8E4_THEPA</name>
<dbReference type="PANTHER" id="PTHR11085">
    <property type="entry name" value="NAD-DEPENDENT PROTEIN DEACYLASE SIRTUIN-5, MITOCHONDRIAL-RELATED"/>
    <property type="match status" value="1"/>
</dbReference>
<dbReference type="STRING" id="5875.Q4N8E4"/>
<dbReference type="InterPro" id="IPR050134">
    <property type="entry name" value="NAD-dep_sirtuin_deacylases"/>
</dbReference>
<keyword evidence="6" id="KW-0520">NAD</keyword>
<dbReference type="SUPFAM" id="SSF52467">
    <property type="entry name" value="DHS-like NAD/FAD-binding domain"/>
    <property type="match status" value="1"/>
</dbReference>
<gene>
    <name evidence="13" type="ordered locus">TP01_0527</name>
</gene>
<evidence type="ECO:0000256" key="9">
    <source>
        <dbReference type="ARBA" id="ARBA00043038"/>
    </source>
</evidence>
<comment type="similarity">
    <text evidence="7">Belongs to the sirtuin family. Class IV subfamily.</text>
</comment>
<keyword evidence="3" id="KW-0808">Transferase</keyword>
<dbReference type="GeneID" id="3502720"/>
<organism evidence="13 14">
    <name type="scientific">Theileria parva</name>
    <name type="common">East coast fever infection agent</name>
    <dbReference type="NCBI Taxonomy" id="5875"/>
    <lineage>
        <taxon>Eukaryota</taxon>
        <taxon>Sar</taxon>
        <taxon>Alveolata</taxon>
        <taxon>Apicomplexa</taxon>
        <taxon>Aconoidasida</taxon>
        <taxon>Piroplasmida</taxon>
        <taxon>Theileriidae</taxon>
        <taxon>Theileria</taxon>
    </lineage>
</organism>
<evidence type="ECO:0000259" key="12">
    <source>
        <dbReference type="PROSITE" id="PS50305"/>
    </source>
</evidence>
<feature type="compositionally biased region" description="Basic and acidic residues" evidence="11">
    <location>
        <begin position="87"/>
        <end position="98"/>
    </location>
</feature>
<reference evidence="13 14" key="1">
    <citation type="journal article" date="2005" name="Science">
        <title>Genome sequence of Theileria parva, a bovine pathogen that transforms lymphocytes.</title>
        <authorList>
            <person name="Gardner M.J."/>
            <person name="Bishop R."/>
            <person name="Shah T."/>
            <person name="de Villiers E.P."/>
            <person name="Carlton J.M."/>
            <person name="Hall N."/>
            <person name="Ren Q."/>
            <person name="Paulsen I.T."/>
            <person name="Pain A."/>
            <person name="Berriman M."/>
            <person name="Wilson R.J.M."/>
            <person name="Sato S."/>
            <person name="Ralph S.A."/>
            <person name="Mann D.J."/>
            <person name="Xiong Z."/>
            <person name="Shallom S.J."/>
            <person name="Weidman J."/>
            <person name="Jiang L."/>
            <person name="Lynn J."/>
            <person name="Weaver B."/>
            <person name="Shoaibi A."/>
            <person name="Domingo A.R."/>
            <person name="Wasawo D."/>
            <person name="Crabtree J."/>
            <person name="Wortman J.R."/>
            <person name="Haas B."/>
            <person name="Angiuoli S.V."/>
            <person name="Creasy T.H."/>
            <person name="Lu C."/>
            <person name="Suh B."/>
            <person name="Silva J.C."/>
            <person name="Utterback T.R."/>
            <person name="Feldblyum T.V."/>
            <person name="Pertea M."/>
            <person name="Allen J."/>
            <person name="Nierman W.C."/>
            <person name="Taracha E.L.N."/>
            <person name="Salzberg S.L."/>
            <person name="White O.R."/>
            <person name="Fitzhugh H.A."/>
            <person name="Morzaria S."/>
            <person name="Venter J.C."/>
            <person name="Fraser C.M."/>
            <person name="Nene V."/>
        </authorList>
    </citation>
    <scope>NUCLEOTIDE SEQUENCE [LARGE SCALE GENOMIC DNA]</scope>
    <source>
        <strain evidence="13 14">Muguga</strain>
    </source>
</reference>
<sequence length="961" mass="111265">MVNSAYNYASRLKKNNNKGPLGLDELFDTNKQVVKKVNLLYEYLSKSNNTIVHTGAGVSTGSGIPDFRGPTGIWTVMNNTSSNNDNIKTKEYKDKQDESYGPLTKSKRRRKLTDSACIPSMNNSSPGLVNPSDMTENESSSCDPDYLKNEETELNPVKDEETELNPVKDEETELNPVKDEETELNPVKDEETSVKQEENDYVYYGNNKRKIVEFILALPSEAHLSLLELLRRKKIKYIITQNVDGLHAASGIPFDKLSELHGNVFVQRCLFCHKRYQRNYVSPTISFKPTGDLCGLCTFPPLNVLTDVVLDWFDCYETYYEEISKLKSEASDLHLVMGSSLHIEPACHYASNDYYRKYDSPLIIINYQNTKLDPECDLVIHEDINKICTNLLKKFNLKIPTFFKKSHLFILKYNHDLSNLTSKTIDQNIRLVIILKSSCIKCIEMLSDGPESRPKCSIYAINKLQGIYKITITETIRLKLTLFYDTELYFEIPYERIVLFKGEVWELDICATNGRRLVKSSKTFYNPDYSYEQSNDPCGDSEKVEHKEKSSFIGNGVNLINIEKMVVYFNSNLYQEDQQPFRLVGYLDLISKYNNFVEVKLNQSLTVLSYLWYHKFIQHHLYLLHPNDQKSENYSNEKHKSAYETRKNIYTTCKKDETFSTSVTININTNVNAFVDEESKDLRLKFEDSTLDSGANVLDSGKNYSFADGVEYDEKTGDDFETSDSSESAFEAYNPNSHNSFNAQEYNKLAVVLENYYDSYLVNTNTVNEAGNSTDNRKINMWDEIFNSSKFNKILLNKCLNLKWINMVNNKILMNKRVGIHDFMLSLKASLPLKLFVADNYQLGHLLNEIPAHLQQNNYNYKLFKFNTLHEFYTNSAHCCVNNASNLDDDDVQQMKRINIFELLVFNTINYIVKLNTHDSFYYANSHIDEDKIENYVIIKLFHQFLPLWIIKYLSDFFECR</sequence>
<dbReference type="OMA" id="CHYASND"/>
<dbReference type="InterPro" id="IPR003000">
    <property type="entry name" value="Sirtuin"/>
</dbReference>
<dbReference type="PROSITE" id="PS50305">
    <property type="entry name" value="SIRTUIN"/>
    <property type="match status" value="1"/>
</dbReference>
<protein>
    <recommendedName>
        <fullName evidence="9">Regulatory protein SIR2 homolog 7</fullName>
    </recommendedName>
    <alternativeName>
        <fullName evidence="8">SIR2-like protein 7</fullName>
    </alternativeName>
</protein>
<dbReference type="InterPro" id="IPR029035">
    <property type="entry name" value="DHS-like_NAD/FAD-binding_dom"/>
</dbReference>
<dbReference type="Proteomes" id="UP000001949">
    <property type="component" value="Unassembled WGS sequence"/>
</dbReference>
<evidence type="ECO:0000256" key="3">
    <source>
        <dbReference type="ARBA" id="ARBA00022679"/>
    </source>
</evidence>
<comment type="caution">
    <text evidence="13">The sequence shown here is derived from an EMBL/GenBank/DDBJ whole genome shotgun (WGS) entry which is preliminary data.</text>
</comment>
<keyword evidence="4" id="KW-0479">Metal-binding</keyword>
<dbReference type="Pfam" id="PF02146">
    <property type="entry name" value="SIR2"/>
    <property type="match status" value="2"/>
</dbReference>
<dbReference type="AlphaFoldDB" id="Q4N8E4"/>
<dbReference type="eggNOG" id="KOG1905">
    <property type="taxonomic scope" value="Eukaryota"/>
</dbReference>
<dbReference type="GO" id="GO:0070403">
    <property type="term" value="F:NAD+ binding"/>
    <property type="evidence" value="ECO:0007669"/>
    <property type="project" value="InterPro"/>
</dbReference>
<keyword evidence="14" id="KW-1185">Reference proteome</keyword>
<dbReference type="InParanoid" id="Q4N8E4"/>
<proteinExistence type="inferred from homology"/>
<comment type="cofactor">
    <cofactor evidence="1">
        <name>Zn(2+)</name>
        <dbReference type="ChEBI" id="CHEBI:29105"/>
    </cofactor>
</comment>
<feature type="region of interest" description="Disordered" evidence="11">
    <location>
        <begin position="78"/>
        <end position="193"/>
    </location>
</feature>
<evidence type="ECO:0000256" key="5">
    <source>
        <dbReference type="ARBA" id="ARBA00022833"/>
    </source>
</evidence>
<keyword evidence="5" id="KW-0862">Zinc</keyword>
<dbReference type="VEuPathDB" id="PiroplasmaDB:TpMuguga_01g00527"/>
<dbReference type="Gene3D" id="3.40.50.1220">
    <property type="entry name" value="TPP-binding domain"/>
    <property type="match status" value="1"/>
</dbReference>
<evidence type="ECO:0000256" key="2">
    <source>
        <dbReference type="ARBA" id="ARBA00022553"/>
    </source>
</evidence>
<dbReference type="EMBL" id="AAGK01000001">
    <property type="protein sequence ID" value="EAN33764.1"/>
    <property type="molecule type" value="Genomic_DNA"/>
</dbReference>